<dbReference type="Pfam" id="PF15299">
    <property type="entry name" value="ALS2CR8"/>
    <property type="match status" value="1"/>
</dbReference>
<proteinExistence type="predicted"/>
<evidence type="ECO:0000256" key="1">
    <source>
        <dbReference type="SAM" id="MobiDB-lite"/>
    </source>
</evidence>
<dbReference type="Proteomes" id="UP000886700">
    <property type="component" value="Unplaced"/>
</dbReference>
<sequence length="582" mass="64327">MEQCRSVGVSCRDEESKGETQGPEHLTCMDSGDPSFGQNDSPTILPITAPETDDSLTSQDMPETLTDTQTFHAEQFHLLDPNGQPIQYDLQSLEESSVQMTGMAQVIIPQEPLVGVNSPHDASEDKPTNRGSPPVTEDTLEASAGYILRSQTSLVITKKPGTRMLEEPLPAPLQPLSSNTPMWACRLRSCEKIGDSYRGYCVSETELESILTFHKQQTQSVWGTRQSPSPAKPATRLMWKSQYVPYDGIPFVNAGSRAVVMECQYGPRRKGFQLKRISEQESRPCHLYKATCPARIYIKKVQKFPEYRVPTDPQIDRRVIRMEQEKAFTMLKKNLVDAGGVLRWKFVERELFKPDELQWTTDSGNILRETVTVTFAEGNSLGEPVTSKVGASRTQTSLSPEPFHLLSPLSSFQPKIFSHLQGLKMQPRLSPPDGSQALESENSHLSSSPSRLVDTAGNAVMNSHSLLHGQSHNLPADTCQMQNSSTAALGSLPESVHNLVVMDQLVEVEDVEDTGSLEGSVNRILLGDVQTIPIRIIDSHSTLIEESLEDTLSVNQVKQEPKEPTLSIGAKTFLDSKKVSAT</sequence>
<organism evidence="2 3">
    <name type="scientific">Mesocricetus auratus</name>
    <name type="common">Golden hamster</name>
    <dbReference type="NCBI Taxonomy" id="10036"/>
    <lineage>
        <taxon>Eukaryota</taxon>
        <taxon>Metazoa</taxon>
        <taxon>Chordata</taxon>
        <taxon>Craniata</taxon>
        <taxon>Vertebrata</taxon>
        <taxon>Euteleostomi</taxon>
        <taxon>Mammalia</taxon>
        <taxon>Eutheria</taxon>
        <taxon>Euarchontoglires</taxon>
        <taxon>Glires</taxon>
        <taxon>Rodentia</taxon>
        <taxon>Myomorpha</taxon>
        <taxon>Muroidea</taxon>
        <taxon>Cricetidae</taxon>
        <taxon>Cricetinae</taxon>
        <taxon>Mesocricetus</taxon>
    </lineage>
</organism>
<name>A0ABM2Y3K3_MESAU</name>
<accession>A0ABM2Y3K3</accession>
<protein>
    <submittedName>
        <fullName evidence="3">Calcium-responsive transcription factor isoform X9</fullName>
    </submittedName>
</protein>
<dbReference type="PANTHER" id="PTHR14694">
    <property type="entry name" value="CALCIUM-RESPONSIVE TRANSCRIPTION FACTOR"/>
    <property type="match status" value="1"/>
</dbReference>
<dbReference type="GeneID" id="101842688"/>
<evidence type="ECO:0000313" key="3">
    <source>
        <dbReference type="RefSeq" id="XP_040609455.1"/>
    </source>
</evidence>
<feature type="region of interest" description="Disordered" evidence="1">
    <location>
        <begin position="425"/>
        <end position="452"/>
    </location>
</feature>
<feature type="region of interest" description="Disordered" evidence="1">
    <location>
        <begin position="1"/>
        <end position="43"/>
    </location>
</feature>
<keyword evidence="2" id="KW-1185">Reference proteome</keyword>
<reference evidence="3" key="1">
    <citation type="submission" date="2025-08" db="UniProtKB">
        <authorList>
            <consortium name="RefSeq"/>
        </authorList>
    </citation>
    <scope>IDENTIFICATION</scope>
    <source>
        <tissue evidence="3">Liver</tissue>
    </source>
</reference>
<dbReference type="RefSeq" id="XP_040609455.1">
    <property type="nucleotide sequence ID" value="XM_040753521.1"/>
</dbReference>
<evidence type="ECO:0000313" key="2">
    <source>
        <dbReference type="Proteomes" id="UP000886700"/>
    </source>
</evidence>
<dbReference type="InterPro" id="IPR029309">
    <property type="entry name" value="CaRF"/>
</dbReference>
<feature type="compositionally biased region" description="Low complexity" evidence="1">
    <location>
        <begin position="438"/>
        <end position="450"/>
    </location>
</feature>
<dbReference type="PANTHER" id="PTHR14694:SF1">
    <property type="entry name" value="CALCIUM-RESPONSIVE TRANSCRIPTION FACTOR"/>
    <property type="match status" value="1"/>
</dbReference>
<gene>
    <name evidence="3" type="primary">Carf</name>
</gene>
<feature type="region of interest" description="Disordered" evidence="1">
    <location>
        <begin position="114"/>
        <end position="137"/>
    </location>
</feature>